<protein>
    <submittedName>
        <fullName evidence="1">Uncharacterized protein</fullName>
    </submittedName>
</protein>
<name>A0A6J4LR98_9BACT</name>
<proteinExistence type="predicted"/>
<dbReference type="AlphaFoldDB" id="A0A6J4LR98"/>
<organism evidence="1">
    <name type="scientific">uncultured Gemmatimonadaceae bacterium</name>
    <dbReference type="NCBI Taxonomy" id="246130"/>
    <lineage>
        <taxon>Bacteria</taxon>
        <taxon>Pseudomonadati</taxon>
        <taxon>Gemmatimonadota</taxon>
        <taxon>Gemmatimonadia</taxon>
        <taxon>Gemmatimonadales</taxon>
        <taxon>Gemmatimonadaceae</taxon>
        <taxon>environmental samples</taxon>
    </lineage>
</organism>
<gene>
    <name evidence="1" type="ORF">AVDCRST_MAG11-2870</name>
</gene>
<reference evidence="1" key="1">
    <citation type="submission" date="2020-02" db="EMBL/GenBank/DDBJ databases">
        <authorList>
            <person name="Meier V. D."/>
        </authorList>
    </citation>
    <scope>NUCLEOTIDE SEQUENCE</scope>
    <source>
        <strain evidence="1">AVDCRST_MAG11</strain>
    </source>
</reference>
<evidence type="ECO:0000313" key="1">
    <source>
        <dbReference type="EMBL" id="CAA9338686.1"/>
    </source>
</evidence>
<dbReference type="EMBL" id="CADCTU010000629">
    <property type="protein sequence ID" value="CAA9338686.1"/>
    <property type="molecule type" value="Genomic_DNA"/>
</dbReference>
<sequence length="57" mass="6187">GARRAADRLPALLSSDGVYVPAGAALVSLGSARGRRLVPPGRRWTYDRRRGEVVVER</sequence>
<accession>A0A6J4LR98</accession>
<feature type="non-terminal residue" evidence="1">
    <location>
        <position position="1"/>
    </location>
</feature>